<reference evidence="3" key="1">
    <citation type="journal article" date="2023" name="G3 (Bethesda)">
        <title>Whole genome assembly and annotation of the endangered Caribbean coral Acropora cervicornis.</title>
        <authorList>
            <person name="Selwyn J.D."/>
            <person name="Vollmer S.V."/>
        </authorList>
    </citation>
    <scope>NUCLEOTIDE SEQUENCE</scope>
    <source>
        <strain evidence="3">K2</strain>
    </source>
</reference>
<dbReference type="Pfam" id="PF00665">
    <property type="entry name" value="rve"/>
    <property type="match status" value="1"/>
</dbReference>
<dbReference type="InterPro" id="IPR036397">
    <property type="entry name" value="RNaseH_sf"/>
</dbReference>
<protein>
    <recommendedName>
        <fullName evidence="2">Integrase catalytic domain-containing protein</fullName>
    </recommendedName>
</protein>
<dbReference type="PANTHER" id="PTHR37984">
    <property type="entry name" value="PROTEIN CBG26694"/>
    <property type="match status" value="1"/>
</dbReference>
<dbReference type="PANTHER" id="PTHR37984:SF5">
    <property type="entry name" value="PROTEIN NYNRIN-LIKE"/>
    <property type="match status" value="1"/>
</dbReference>
<dbReference type="InterPro" id="IPR012337">
    <property type="entry name" value="RNaseH-like_sf"/>
</dbReference>
<evidence type="ECO:0000256" key="1">
    <source>
        <dbReference type="SAM" id="MobiDB-lite"/>
    </source>
</evidence>
<evidence type="ECO:0000313" key="3">
    <source>
        <dbReference type="EMBL" id="KAK2550411.1"/>
    </source>
</evidence>
<feature type="compositionally biased region" description="Pro residues" evidence="1">
    <location>
        <begin position="192"/>
        <end position="203"/>
    </location>
</feature>
<keyword evidence="4" id="KW-1185">Reference proteome</keyword>
<proteinExistence type="predicted"/>
<feature type="domain" description="Integrase catalytic" evidence="2">
    <location>
        <begin position="1"/>
        <end position="92"/>
    </location>
</feature>
<dbReference type="AlphaFoldDB" id="A0AAD9UUH2"/>
<dbReference type="GO" id="GO:0003676">
    <property type="term" value="F:nucleic acid binding"/>
    <property type="evidence" value="ECO:0007669"/>
    <property type="project" value="InterPro"/>
</dbReference>
<organism evidence="3 4">
    <name type="scientific">Acropora cervicornis</name>
    <name type="common">Staghorn coral</name>
    <dbReference type="NCBI Taxonomy" id="6130"/>
    <lineage>
        <taxon>Eukaryota</taxon>
        <taxon>Metazoa</taxon>
        <taxon>Cnidaria</taxon>
        <taxon>Anthozoa</taxon>
        <taxon>Hexacorallia</taxon>
        <taxon>Scleractinia</taxon>
        <taxon>Astrocoeniina</taxon>
        <taxon>Acroporidae</taxon>
        <taxon>Acropora</taxon>
    </lineage>
</organism>
<comment type="caution">
    <text evidence="3">The sequence shown here is derived from an EMBL/GenBank/DDBJ whole genome shotgun (WGS) entry which is preliminary data.</text>
</comment>
<name>A0AAD9UUH2_ACRCE</name>
<gene>
    <name evidence="3" type="ORF">P5673_028931</name>
</gene>
<evidence type="ECO:0000313" key="4">
    <source>
        <dbReference type="Proteomes" id="UP001249851"/>
    </source>
</evidence>
<dbReference type="InterPro" id="IPR001584">
    <property type="entry name" value="Integrase_cat-core"/>
</dbReference>
<dbReference type="SUPFAM" id="SSF53098">
    <property type="entry name" value="Ribonuclease H-like"/>
    <property type="match status" value="1"/>
</dbReference>
<dbReference type="InterPro" id="IPR050951">
    <property type="entry name" value="Retrovirus_Pol_polyprotein"/>
</dbReference>
<dbReference type="Proteomes" id="UP001249851">
    <property type="component" value="Unassembled WGS sequence"/>
</dbReference>
<dbReference type="GO" id="GO:0015074">
    <property type="term" value="P:DNA integration"/>
    <property type="evidence" value="ECO:0007669"/>
    <property type="project" value="InterPro"/>
</dbReference>
<dbReference type="Gene3D" id="3.30.420.10">
    <property type="entry name" value="Ribonuclease H-like superfamily/Ribonuclease H"/>
    <property type="match status" value="1"/>
</dbReference>
<feature type="region of interest" description="Disordered" evidence="1">
    <location>
        <begin position="179"/>
        <end position="223"/>
    </location>
</feature>
<sequence>MYLVIVDAYSKFVEVVPMGQATTTNTIAALRRVFSYFGLPEHLVTDNGSQFTSAEFQKFLKENDIEHTLTAPGHPATNGLAQRYVGEFKDKLNKIGDTGETVQTKLDRDTLCKRHEEQLRPRLIPADQCIDREVEQQNSDVLGSSQTLLDDVSTSTPYLNTPVETEWEHITSIPKASTLKSVPKVVGKVPDSAPPPSSPNPPTPKKEGAEISSQGKKTSGAIL</sequence>
<evidence type="ECO:0000259" key="2">
    <source>
        <dbReference type="PROSITE" id="PS50994"/>
    </source>
</evidence>
<accession>A0AAD9UUH2</accession>
<dbReference type="PROSITE" id="PS50994">
    <property type="entry name" value="INTEGRASE"/>
    <property type="match status" value="1"/>
</dbReference>
<reference evidence="3" key="2">
    <citation type="journal article" date="2023" name="Science">
        <title>Genomic signatures of disease resistance in endangered staghorn corals.</title>
        <authorList>
            <person name="Vollmer S.V."/>
            <person name="Selwyn J.D."/>
            <person name="Despard B.A."/>
            <person name="Roesel C.L."/>
        </authorList>
    </citation>
    <scope>NUCLEOTIDE SEQUENCE</scope>
    <source>
        <strain evidence="3">K2</strain>
    </source>
</reference>
<dbReference type="EMBL" id="JARQWQ010000111">
    <property type="protein sequence ID" value="KAK2550411.1"/>
    <property type="molecule type" value="Genomic_DNA"/>
</dbReference>